<evidence type="ECO:0000256" key="1">
    <source>
        <dbReference type="ARBA" id="ARBA00004141"/>
    </source>
</evidence>
<feature type="transmembrane region" description="Helical" evidence="6">
    <location>
        <begin position="359"/>
        <end position="376"/>
    </location>
</feature>
<dbReference type="PANTHER" id="PTHR11206">
    <property type="entry name" value="MULTIDRUG RESISTANCE PROTEIN"/>
    <property type="match status" value="1"/>
</dbReference>
<organism evidence="8 9">
    <name type="scientific">Adiantum capillus-veneris</name>
    <name type="common">Maidenhair fern</name>
    <dbReference type="NCBI Taxonomy" id="13818"/>
    <lineage>
        <taxon>Eukaryota</taxon>
        <taxon>Viridiplantae</taxon>
        <taxon>Streptophyta</taxon>
        <taxon>Embryophyta</taxon>
        <taxon>Tracheophyta</taxon>
        <taxon>Polypodiopsida</taxon>
        <taxon>Polypodiidae</taxon>
        <taxon>Polypodiales</taxon>
        <taxon>Pteridineae</taxon>
        <taxon>Pteridaceae</taxon>
        <taxon>Vittarioideae</taxon>
        <taxon>Adiantum</taxon>
    </lineage>
</organism>
<proteinExistence type="inferred from homology"/>
<evidence type="ECO:0000313" key="8">
    <source>
        <dbReference type="EMBL" id="KAI5072435.1"/>
    </source>
</evidence>
<accession>A0A9D4UQW3</accession>
<comment type="caution">
    <text evidence="6">Lacks conserved residue(s) required for the propagation of feature annotation.</text>
</comment>
<keyword evidence="5 6" id="KW-0472">Membrane</keyword>
<comment type="subcellular location">
    <subcellularLocation>
        <location evidence="1">Membrane</location>
        <topology evidence="1">Multi-pass membrane protein</topology>
    </subcellularLocation>
</comment>
<reference evidence="8" key="1">
    <citation type="submission" date="2021-01" db="EMBL/GenBank/DDBJ databases">
        <title>Adiantum capillus-veneris genome.</title>
        <authorList>
            <person name="Fang Y."/>
            <person name="Liao Q."/>
        </authorList>
    </citation>
    <scope>NUCLEOTIDE SEQUENCE</scope>
    <source>
        <strain evidence="8">H3</strain>
        <tissue evidence="8">Leaf</tissue>
    </source>
</reference>
<dbReference type="Pfam" id="PF01554">
    <property type="entry name" value="MatE"/>
    <property type="match status" value="2"/>
</dbReference>
<evidence type="ECO:0000256" key="3">
    <source>
        <dbReference type="ARBA" id="ARBA00022692"/>
    </source>
</evidence>
<name>A0A9D4UQW3_ADICA</name>
<dbReference type="AlphaFoldDB" id="A0A9D4UQW3"/>
<feature type="region of interest" description="Disordered" evidence="7">
    <location>
        <begin position="103"/>
        <end position="225"/>
    </location>
</feature>
<evidence type="ECO:0000256" key="4">
    <source>
        <dbReference type="ARBA" id="ARBA00022989"/>
    </source>
</evidence>
<dbReference type="InterPro" id="IPR045069">
    <property type="entry name" value="MATE_euk"/>
</dbReference>
<gene>
    <name evidence="8" type="ORF">GOP47_0012541</name>
</gene>
<feature type="transmembrane region" description="Helical" evidence="6">
    <location>
        <begin position="581"/>
        <end position="602"/>
    </location>
</feature>
<dbReference type="CDD" id="cd13132">
    <property type="entry name" value="MATE_eukaryotic"/>
    <property type="match status" value="1"/>
</dbReference>
<evidence type="ECO:0000256" key="2">
    <source>
        <dbReference type="ARBA" id="ARBA00010199"/>
    </source>
</evidence>
<evidence type="ECO:0000256" key="6">
    <source>
        <dbReference type="RuleBase" id="RU004914"/>
    </source>
</evidence>
<evidence type="ECO:0000256" key="5">
    <source>
        <dbReference type="ARBA" id="ARBA00023136"/>
    </source>
</evidence>
<feature type="compositionally biased region" description="Polar residues" evidence="7">
    <location>
        <begin position="154"/>
        <end position="166"/>
    </location>
</feature>
<comment type="caution">
    <text evidence="8">The sequence shown here is derived from an EMBL/GenBank/DDBJ whole genome shotgun (WGS) entry which is preliminary data.</text>
</comment>
<feature type="compositionally biased region" description="Polar residues" evidence="7">
    <location>
        <begin position="180"/>
        <end position="190"/>
    </location>
</feature>
<dbReference type="GO" id="GO:0016020">
    <property type="term" value="C:membrane"/>
    <property type="evidence" value="ECO:0007669"/>
    <property type="project" value="UniProtKB-SubCell"/>
</dbReference>
<dbReference type="OrthoDB" id="2126698at2759"/>
<evidence type="ECO:0000256" key="7">
    <source>
        <dbReference type="SAM" id="MobiDB-lite"/>
    </source>
</evidence>
<dbReference type="Proteomes" id="UP000886520">
    <property type="component" value="Chromosome 12"/>
</dbReference>
<feature type="transmembrane region" description="Helical" evidence="6">
    <location>
        <begin position="317"/>
        <end position="338"/>
    </location>
</feature>
<keyword evidence="4 6" id="KW-1133">Transmembrane helix</keyword>
<feature type="transmembrane region" description="Helical" evidence="6">
    <location>
        <begin position="426"/>
        <end position="450"/>
    </location>
</feature>
<sequence>MPYLPGTCWKWGTWVKVCMSAGLSSSLHVLGPYKRMECLTGGITLSSTILSSENKDQPVALNTNASCKVQKPVTDLQLENCLVGEGNLSHVNKDLANRKMQHIPPARRTSSPSFVPSPPAKPSPARRASAPVSMSSISTRPSAALRASSPPPSESQAQGYPSTARQSASPPSDSLAPSATARTLSSSSIDFSPALGSLQATEEDTTTKDGVGGCPEEFVDKEEEEKVELLQERKLSPRDIRDGDNDNDGAAAAAWYVMDQVKKRPTLKQTWKEVHRQTYLGFPMAATNMMWFARYIVSTAFLGQLGGLELAAGTLALTFANVAGWSILIGLAGGMEAVCSQAHGAGRRKVLELTLRRGFIVLLLAALPIAGAWYKAEGLLLLMGQTPVLAKAAQTYLRYLLPDLLATCFIAPLRFFLRSQCITRPVLLCSLLALCLHVPLNYLLISTFGIGAPGTALAICITDFVLAIMLLGYVLLIFPLKRSDDVMSCTDENSAAAPTWGSLLSLAVPCCLMTCMEGWCYEIMVLLTGLLPQPKEAVETVAIVLNGDTILYALEVALASCVCTRVGNELGAKRPVRAYHAAMVALWVSMALGFVGAGWLLLSSRMAWGRFFTKDVKVLKSVAQLLPIMAIIELANFPQNVACGVLRGSARPTMGALINLGTFYVIGIPLAILLGFKYGMGLLGLWIGLATAAATTAILTVTVVLHTDWRIQTSRAYKLSNPRRALLQEAKGTPDEQTHKKGKAEPFIIMPREETFLSNGCSMKGDNGDPKVDASCTKLSNLTSFEQPLARLKELEVEEPDSMRMDSINKRIRSVEDQFADGNWKLLKTGSGRQALGKSYGSSKSGHIQDGHCWEVSMSMMNESVRKCAMMARLEAEERGPHSKRLNGCTQASSRDMKRAVFNKLRLFSSKKGQHKKGQVSERRKTA</sequence>
<feature type="compositionally biased region" description="Low complexity" evidence="7">
    <location>
        <begin position="123"/>
        <end position="148"/>
    </location>
</feature>
<feature type="region of interest" description="Disordered" evidence="7">
    <location>
        <begin position="905"/>
        <end position="927"/>
    </location>
</feature>
<feature type="transmembrane region" description="Helical" evidence="6">
    <location>
        <begin position="682"/>
        <end position="705"/>
    </location>
</feature>
<dbReference type="EMBL" id="JABFUD020000012">
    <property type="protein sequence ID" value="KAI5072435.1"/>
    <property type="molecule type" value="Genomic_DNA"/>
</dbReference>
<feature type="transmembrane region" description="Helical" evidence="6">
    <location>
        <begin position="657"/>
        <end position="676"/>
    </location>
</feature>
<dbReference type="NCBIfam" id="TIGR00797">
    <property type="entry name" value="matE"/>
    <property type="match status" value="1"/>
</dbReference>
<dbReference type="GO" id="GO:1990961">
    <property type="term" value="P:xenobiotic detoxification by transmembrane export across the plasma membrane"/>
    <property type="evidence" value="ECO:0007669"/>
    <property type="project" value="InterPro"/>
</dbReference>
<comment type="similarity">
    <text evidence="2 6">Belongs to the multi antimicrobial extrusion (MATE) (TC 2.A.66.1) family.</text>
</comment>
<dbReference type="InterPro" id="IPR002528">
    <property type="entry name" value="MATE_fam"/>
</dbReference>
<evidence type="ECO:0000313" key="9">
    <source>
        <dbReference type="Proteomes" id="UP000886520"/>
    </source>
</evidence>
<feature type="compositionally biased region" description="Low complexity" evidence="7">
    <location>
        <begin position="167"/>
        <end position="179"/>
    </location>
</feature>
<dbReference type="GO" id="GO:0042910">
    <property type="term" value="F:xenobiotic transmembrane transporter activity"/>
    <property type="evidence" value="ECO:0007669"/>
    <property type="project" value="InterPro"/>
</dbReference>
<keyword evidence="9" id="KW-1185">Reference proteome</keyword>
<keyword evidence="3 6" id="KW-0812">Transmembrane</keyword>
<dbReference type="GO" id="GO:0015297">
    <property type="term" value="F:antiporter activity"/>
    <property type="evidence" value="ECO:0007669"/>
    <property type="project" value="InterPro"/>
</dbReference>
<protein>
    <recommendedName>
        <fullName evidence="6">Protein DETOXIFICATION</fullName>
    </recommendedName>
    <alternativeName>
        <fullName evidence="6">Multidrug and toxic compound extrusion protein</fullName>
    </alternativeName>
</protein>
<feature type="transmembrane region" description="Helical" evidence="6">
    <location>
        <begin position="396"/>
        <end position="417"/>
    </location>
</feature>
<feature type="transmembrane region" description="Helical" evidence="6">
    <location>
        <begin position="456"/>
        <end position="478"/>
    </location>
</feature>